<proteinExistence type="predicted"/>
<protein>
    <submittedName>
        <fullName evidence="1">Uncharacterized protein</fullName>
    </submittedName>
</protein>
<dbReference type="RefSeq" id="WP_110759801.1">
    <property type="nucleotide sequence ID" value="NZ_PRLG01000020.1"/>
</dbReference>
<dbReference type="OrthoDB" id="2910298at2"/>
<dbReference type="EMBL" id="PRLG01000020">
    <property type="protein sequence ID" value="PYY28230.1"/>
    <property type="molecule type" value="Genomic_DNA"/>
</dbReference>
<dbReference type="InterPro" id="IPR058600">
    <property type="entry name" value="YhjD-like"/>
</dbReference>
<organism evidence="1 2">
    <name type="scientific">Paenibacillus illinoisensis</name>
    <dbReference type="NCBI Taxonomy" id="59845"/>
    <lineage>
        <taxon>Bacteria</taxon>
        <taxon>Bacillati</taxon>
        <taxon>Bacillota</taxon>
        <taxon>Bacilli</taxon>
        <taxon>Bacillales</taxon>
        <taxon>Paenibacillaceae</taxon>
        <taxon>Paenibacillus</taxon>
    </lineage>
</organism>
<evidence type="ECO:0000313" key="2">
    <source>
        <dbReference type="Proteomes" id="UP000247459"/>
    </source>
</evidence>
<dbReference type="Proteomes" id="UP000247459">
    <property type="component" value="Unassembled WGS sequence"/>
</dbReference>
<evidence type="ECO:0000313" key="1">
    <source>
        <dbReference type="EMBL" id="PYY28230.1"/>
    </source>
</evidence>
<comment type="caution">
    <text evidence="1">The sequence shown here is derived from an EMBL/GenBank/DDBJ whole genome shotgun (WGS) entry which is preliminary data.</text>
</comment>
<dbReference type="AlphaFoldDB" id="A0A2W0C6Z0"/>
<sequence>MKQSSEELEIVKKYIEMPLLMDIIEVDKRKIEGGELRLKRELLAYLDSIQERITRDGYELKKKLKEMDIKIIKQERLAEKLHALYSVRGFEHEMNLLWSKVRTDSLLTLAAYMKVDITDS</sequence>
<name>A0A2W0C6Z0_9BACL</name>
<reference evidence="1 2" key="1">
    <citation type="submission" date="2018-01" db="EMBL/GenBank/DDBJ databases">
        <title>Genome sequence of the PGP bacterium Paenibacillus illinoisensis E3.</title>
        <authorList>
            <person name="Rolli E."/>
            <person name="Marasco R."/>
            <person name="Bessem C."/>
            <person name="Michoud G."/>
            <person name="Gaiarsa S."/>
            <person name="Borin S."/>
            <person name="Daffonchio D."/>
        </authorList>
    </citation>
    <scope>NUCLEOTIDE SEQUENCE [LARGE SCALE GENOMIC DNA]</scope>
    <source>
        <strain evidence="1 2">E3</strain>
    </source>
</reference>
<dbReference type="Pfam" id="PF26325">
    <property type="entry name" value="YhjD"/>
    <property type="match status" value="1"/>
</dbReference>
<gene>
    <name evidence="1" type="ORF">PIL02S_03376</name>
</gene>
<accession>A0A2W0C6Z0</accession>